<reference evidence="1" key="1">
    <citation type="submission" date="2022-10" db="EMBL/GenBank/DDBJ databases">
        <title>Tapping the CABI collections for fungal endophytes: first genome assemblies for Collariella, Neodidymelliopsis, Ascochyta clinopodiicola, Didymella pomorum, Didymosphaeria variabile, Neocosmospora piperis and Neocucurbitaria cava.</title>
        <authorList>
            <person name="Hill R."/>
        </authorList>
    </citation>
    <scope>NUCLEOTIDE SEQUENCE</scope>
    <source>
        <strain evidence="1">IMI 360193</strain>
    </source>
</reference>
<sequence>MDLRVTSFVTLFTEEAIKLWHAERSTDTITTLAALNCLSVATGWSVLHLTSVIVHQAAIGLSLKLFFRLCFDYWKGVYVCYRVFASIVPAHLSIALQAGHHGKKARLLNHEFLAVGIHQRVADEVLTDSSVDFHKAIRKGTGAKMDELA</sequence>
<dbReference type="Proteomes" id="UP001140562">
    <property type="component" value="Unassembled WGS sequence"/>
</dbReference>
<comment type="caution">
    <text evidence="1">The sequence shown here is derived from an EMBL/GenBank/DDBJ whole genome shotgun (WGS) entry which is preliminary data.</text>
</comment>
<organism evidence="1 2">
    <name type="scientific">Didymella glomerata</name>
    <dbReference type="NCBI Taxonomy" id="749621"/>
    <lineage>
        <taxon>Eukaryota</taxon>
        <taxon>Fungi</taxon>
        <taxon>Dikarya</taxon>
        <taxon>Ascomycota</taxon>
        <taxon>Pezizomycotina</taxon>
        <taxon>Dothideomycetes</taxon>
        <taxon>Pleosporomycetidae</taxon>
        <taxon>Pleosporales</taxon>
        <taxon>Pleosporineae</taxon>
        <taxon>Didymellaceae</taxon>
        <taxon>Didymella</taxon>
    </lineage>
</organism>
<feature type="non-terminal residue" evidence="1">
    <location>
        <position position="1"/>
    </location>
</feature>
<name>A0A9W8X0E9_9PLEO</name>
<evidence type="ECO:0000313" key="2">
    <source>
        <dbReference type="Proteomes" id="UP001140562"/>
    </source>
</evidence>
<keyword evidence="2" id="KW-1185">Reference proteome</keyword>
<proteinExistence type="predicted"/>
<accession>A0A9W8X0E9</accession>
<dbReference type="AlphaFoldDB" id="A0A9W8X0E9"/>
<protein>
    <submittedName>
        <fullName evidence="1">Uncharacterized protein</fullName>
    </submittedName>
</protein>
<dbReference type="EMBL" id="JAPEUV010000036">
    <property type="protein sequence ID" value="KAJ4337686.1"/>
    <property type="molecule type" value="Genomic_DNA"/>
</dbReference>
<gene>
    <name evidence="1" type="ORF">N0V87_004434</name>
</gene>
<dbReference type="OrthoDB" id="10261408at2759"/>
<evidence type="ECO:0000313" key="1">
    <source>
        <dbReference type="EMBL" id="KAJ4337686.1"/>
    </source>
</evidence>